<sequence length="591" mass="64519">MFEPTRSLLNPKFEGYKLDALDQDKLISRFPLQHALSQTTLSGRVPLSFQEIQTSGQDLPQREYPSAVFLDEETLVVSDGYGSAYLLKLAQSGPAQLINTFELVIPDLYESARPNGPFRIHSATHGTGESAVVILSAKYYPVQGADDTIKPKRNTLSSVKFDIWAVRIRLDAVSQDQPLPFDIIWHRRGDDVPQSVVHDPSRNAVMLLSSCLYKSLRAPTPVTYEPTNDEIAPIPRAGENLDADGVSAQLATAPPPPYSWTQTSDSVTVAFPLPSSTPKSAIKVTFSARTLTVIVSAESPSPSVPIPKYTAKQLWDGIQPSTSFWTWDKEDSRSYGILTLHLDKQHEGTRWVQVFASAGAKSSSAMPSSPEDIEVPETLDPSELYNIRENMEKFTEALQNGQGAMPSLAEGEMDEEIDSEMGKWSFLTWVNDDGTEPSWASDRGIDSPLSILSTPMPGLATPQPTIVTKNGLDGVLFCLQSAVSVIDAPEWKHTSTFSALSFVLASKRDTRFVHHVSSKAVLAFDSGSQGNVYVYRNTAGVHDQYAKQAVLKIASGMAGSLLGVGILTTTEKRHLILGLCEGELVVAHDVL</sequence>
<keyword evidence="4" id="KW-0963">Cytoplasm</keyword>
<evidence type="ECO:0000313" key="8">
    <source>
        <dbReference type="Proteomes" id="UP000292702"/>
    </source>
</evidence>
<name>A0A4R0RV73_9APHY</name>
<dbReference type="GO" id="GO:0005737">
    <property type="term" value="C:cytoplasm"/>
    <property type="evidence" value="ECO:0007669"/>
    <property type="project" value="UniProtKB-SubCell"/>
</dbReference>
<organism evidence="7 8">
    <name type="scientific">Steccherinum ochraceum</name>
    <dbReference type="NCBI Taxonomy" id="92696"/>
    <lineage>
        <taxon>Eukaryota</taxon>
        <taxon>Fungi</taxon>
        <taxon>Dikarya</taxon>
        <taxon>Basidiomycota</taxon>
        <taxon>Agaricomycotina</taxon>
        <taxon>Agaricomycetes</taxon>
        <taxon>Polyporales</taxon>
        <taxon>Steccherinaceae</taxon>
        <taxon>Steccherinum</taxon>
    </lineage>
</organism>
<dbReference type="CDD" id="cd06467">
    <property type="entry name" value="p23_NUDC_like"/>
    <property type="match status" value="1"/>
</dbReference>
<comment type="caution">
    <text evidence="7">The sequence shown here is derived from an EMBL/GenBank/DDBJ whole genome shotgun (WGS) entry which is preliminary data.</text>
</comment>
<evidence type="ECO:0000256" key="5">
    <source>
        <dbReference type="ARBA" id="ARBA00023242"/>
    </source>
</evidence>
<dbReference type="Pfam" id="PF04969">
    <property type="entry name" value="CS"/>
    <property type="match status" value="1"/>
</dbReference>
<evidence type="ECO:0000259" key="6">
    <source>
        <dbReference type="PROSITE" id="PS51203"/>
    </source>
</evidence>
<dbReference type="Proteomes" id="UP000292702">
    <property type="component" value="Unassembled WGS sequence"/>
</dbReference>
<dbReference type="InterPro" id="IPR037895">
    <property type="entry name" value="NUDCD1"/>
</dbReference>
<accession>A0A4R0RV73</accession>
<keyword evidence="8" id="KW-1185">Reference proteome</keyword>
<keyword evidence="5" id="KW-0539">Nucleus</keyword>
<protein>
    <recommendedName>
        <fullName evidence="3">NudC domain-containing protein 1</fullName>
    </recommendedName>
</protein>
<dbReference type="PROSITE" id="PS51203">
    <property type="entry name" value="CS"/>
    <property type="match status" value="1"/>
</dbReference>
<evidence type="ECO:0000313" key="7">
    <source>
        <dbReference type="EMBL" id="TCD66614.1"/>
    </source>
</evidence>
<evidence type="ECO:0000256" key="2">
    <source>
        <dbReference type="ARBA" id="ARBA00004496"/>
    </source>
</evidence>
<evidence type="ECO:0000256" key="4">
    <source>
        <dbReference type="ARBA" id="ARBA00022490"/>
    </source>
</evidence>
<dbReference type="InterPro" id="IPR008978">
    <property type="entry name" value="HSP20-like_chaperone"/>
</dbReference>
<dbReference type="EMBL" id="RWJN01000128">
    <property type="protein sequence ID" value="TCD66614.1"/>
    <property type="molecule type" value="Genomic_DNA"/>
</dbReference>
<feature type="domain" description="CS" evidence="6">
    <location>
        <begin position="253"/>
        <end position="355"/>
    </location>
</feature>
<reference evidence="7 8" key="1">
    <citation type="submission" date="2018-11" db="EMBL/GenBank/DDBJ databases">
        <title>Genome assembly of Steccherinum ochraceum LE-BIN_3174, the white-rot fungus of the Steccherinaceae family (The Residual Polyporoid clade, Polyporales, Basidiomycota).</title>
        <authorList>
            <person name="Fedorova T.V."/>
            <person name="Glazunova O.A."/>
            <person name="Landesman E.O."/>
            <person name="Moiseenko K.V."/>
            <person name="Psurtseva N.V."/>
            <person name="Savinova O.S."/>
            <person name="Shakhova N.V."/>
            <person name="Tyazhelova T.V."/>
            <person name="Vasina D.V."/>
        </authorList>
    </citation>
    <scope>NUCLEOTIDE SEQUENCE [LARGE SCALE GENOMIC DNA]</scope>
    <source>
        <strain evidence="7 8">LE-BIN_3174</strain>
    </source>
</reference>
<dbReference type="InterPro" id="IPR007052">
    <property type="entry name" value="CS_dom"/>
</dbReference>
<dbReference type="STRING" id="92696.A0A4R0RV73"/>
<dbReference type="GO" id="GO:0005634">
    <property type="term" value="C:nucleus"/>
    <property type="evidence" value="ECO:0007669"/>
    <property type="project" value="UniProtKB-SubCell"/>
</dbReference>
<dbReference type="Gene3D" id="2.60.40.790">
    <property type="match status" value="1"/>
</dbReference>
<evidence type="ECO:0000256" key="3">
    <source>
        <dbReference type="ARBA" id="ARBA00018915"/>
    </source>
</evidence>
<dbReference type="OrthoDB" id="428655at2759"/>
<dbReference type="PANTHER" id="PTHR21664:SF1">
    <property type="entry name" value="NUDC DOMAIN-CONTAINING PROTEIN 1"/>
    <property type="match status" value="1"/>
</dbReference>
<dbReference type="SUPFAM" id="SSF49764">
    <property type="entry name" value="HSP20-like chaperones"/>
    <property type="match status" value="1"/>
</dbReference>
<evidence type="ECO:0000256" key="1">
    <source>
        <dbReference type="ARBA" id="ARBA00004123"/>
    </source>
</evidence>
<comment type="subcellular location">
    <subcellularLocation>
        <location evidence="2">Cytoplasm</location>
    </subcellularLocation>
    <subcellularLocation>
        <location evidence="1">Nucleus</location>
    </subcellularLocation>
</comment>
<dbReference type="AlphaFoldDB" id="A0A4R0RV73"/>
<dbReference type="PANTHER" id="PTHR21664">
    <property type="entry name" value="CHRONIC MYELOGENOUS LEUKEMIA TUMOR ANTIGEN 66"/>
    <property type="match status" value="1"/>
</dbReference>
<gene>
    <name evidence="7" type="ORF">EIP91_001124</name>
</gene>
<proteinExistence type="predicted"/>